<dbReference type="EMBL" id="JAACFV010000009">
    <property type="protein sequence ID" value="KAF7512865.1"/>
    <property type="molecule type" value="Genomic_DNA"/>
</dbReference>
<feature type="compositionally biased region" description="Polar residues" evidence="1">
    <location>
        <begin position="107"/>
        <end position="116"/>
    </location>
</feature>
<organism evidence="2 3">
    <name type="scientific">Endocarpon pusillum</name>
    <dbReference type="NCBI Taxonomy" id="364733"/>
    <lineage>
        <taxon>Eukaryota</taxon>
        <taxon>Fungi</taxon>
        <taxon>Dikarya</taxon>
        <taxon>Ascomycota</taxon>
        <taxon>Pezizomycotina</taxon>
        <taxon>Eurotiomycetes</taxon>
        <taxon>Chaetothyriomycetidae</taxon>
        <taxon>Verrucariales</taxon>
        <taxon>Verrucariaceae</taxon>
        <taxon>Endocarpon</taxon>
    </lineage>
</organism>
<evidence type="ECO:0000256" key="1">
    <source>
        <dbReference type="SAM" id="MobiDB-lite"/>
    </source>
</evidence>
<comment type="caution">
    <text evidence="2">The sequence shown here is derived from an EMBL/GenBank/DDBJ whole genome shotgun (WGS) entry which is preliminary data.</text>
</comment>
<proteinExistence type="predicted"/>
<protein>
    <submittedName>
        <fullName evidence="2">Uncharacterized protein</fullName>
    </submittedName>
</protein>
<dbReference type="Proteomes" id="UP000606974">
    <property type="component" value="Unassembled WGS sequence"/>
</dbReference>
<sequence length="142" mass="15683">MGRKFNDEFVNDQVDIADSAHQRARALQRSQTKPSAKNIQSSSSFIFITARKTPRPYAHSTASYPPFLMGKYSLLLTTTHARTFGKSSHSTLLRLSLRCPHDADKAGTTQEAQEAPSTPPPMTVASMKYITASLNINDILEV</sequence>
<dbReference type="AlphaFoldDB" id="A0A8H7AP59"/>
<name>A0A8H7AP59_9EURO</name>
<accession>A0A8H7AP59</accession>
<evidence type="ECO:0000313" key="2">
    <source>
        <dbReference type="EMBL" id="KAF7512865.1"/>
    </source>
</evidence>
<evidence type="ECO:0000313" key="3">
    <source>
        <dbReference type="Proteomes" id="UP000606974"/>
    </source>
</evidence>
<reference evidence="2" key="1">
    <citation type="submission" date="2020-02" db="EMBL/GenBank/DDBJ databases">
        <authorList>
            <person name="Palmer J.M."/>
        </authorList>
    </citation>
    <scope>NUCLEOTIDE SEQUENCE</scope>
    <source>
        <strain evidence="2">EPUS1.4</strain>
        <tissue evidence="2">Thallus</tissue>
    </source>
</reference>
<keyword evidence="3" id="KW-1185">Reference proteome</keyword>
<feature type="region of interest" description="Disordered" evidence="1">
    <location>
        <begin position="104"/>
        <end position="123"/>
    </location>
</feature>
<gene>
    <name evidence="2" type="ORF">GJ744_011968</name>
</gene>